<reference evidence="11" key="1">
    <citation type="submission" date="2013-10" db="EMBL/GenBank/DDBJ databases">
        <title>Genomic analysis of the causative agents of coccidiosis in chickens.</title>
        <authorList>
            <person name="Reid A.J."/>
            <person name="Blake D."/>
            <person name="Billington K."/>
            <person name="Browne H."/>
            <person name="Dunn M."/>
            <person name="Hung S."/>
            <person name="Kawahara F."/>
            <person name="Miranda-Saavedra D."/>
            <person name="Mourier T."/>
            <person name="Nagra H."/>
            <person name="Otto T.D."/>
            <person name="Rawlings N."/>
            <person name="Sanchez A."/>
            <person name="Sanders M."/>
            <person name="Subramaniam C."/>
            <person name="Tay Y."/>
            <person name="Dear P."/>
            <person name="Doerig C."/>
            <person name="Gruber A."/>
            <person name="Parkinson J."/>
            <person name="Shirley M."/>
            <person name="Wan K.L."/>
            <person name="Berriman M."/>
            <person name="Tomley F."/>
            <person name="Pain A."/>
        </authorList>
    </citation>
    <scope>NUCLEOTIDE SEQUENCE [LARGE SCALE GENOMIC DNA]</scope>
    <source>
        <strain evidence="11">Houghton</strain>
    </source>
</reference>
<feature type="compositionally biased region" description="Low complexity" evidence="9">
    <location>
        <begin position="21"/>
        <end position="64"/>
    </location>
</feature>
<evidence type="ECO:0000256" key="6">
    <source>
        <dbReference type="ARBA" id="ARBA00022803"/>
    </source>
</evidence>
<keyword evidence="3" id="KW-0808">Transferase</keyword>
<feature type="compositionally biased region" description="Low complexity" evidence="9">
    <location>
        <begin position="116"/>
        <end position="133"/>
    </location>
</feature>
<evidence type="ECO:0000259" key="10">
    <source>
        <dbReference type="PROSITE" id="PS51698"/>
    </source>
</evidence>
<dbReference type="PROSITE" id="PS51698">
    <property type="entry name" value="U_BOX"/>
    <property type="match status" value="1"/>
</dbReference>
<dbReference type="GO" id="GO:0006515">
    <property type="term" value="P:protein quality control for misfolded or incompletely synthesized proteins"/>
    <property type="evidence" value="ECO:0007669"/>
    <property type="project" value="TreeGrafter"/>
</dbReference>
<evidence type="ECO:0000256" key="3">
    <source>
        <dbReference type="ARBA" id="ARBA00022679"/>
    </source>
</evidence>
<dbReference type="CDD" id="cd16654">
    <property type="entry name" value="RING-Ubox_CHIP"/>
    <property type="match status" value="1"/>
</dbReference>
<name>U6LFS4_9EIME</name>
<dbReference type="PANTHER" id="PTHR46803">
    <property type="entry name" value="E3 UBIQUITIN-PROTEIN LIGASE CHIP"/>
    <property type="match status" value="1"/>
</dbReference>
<dbReference type="EMBL" id="HG711568">
    <property type="protein sequence ID" value="CDJ49252.1"/>
    <property type="molecule type" value="Genomic_DNA"/>
</dbReference>
<keyword evidence="5" id="KW-0833">Ubl conjugation pathway</keyword>
<dbReference type="InterPro" id="IPR045202">
    <property type="entry name" value="CHIP_RING-Ubox"/>
</dbReference>
<evidence type="ECO:0000256" key="4">
    <source>
        <dbReference type="ARBA" id="ARBA00022737"/>
    </source>
</evidence>
<gene>
    <name evidence="11" type="ORF">EBH_0024980</name>
</gene>
<dbReference type="InterPro" id="IPR011990">
    <property type="entry name" value="TPR-like_helical_dom_sf"/>
</dbReference>
<dbReference type="SUPFAM" id="SSF57850">
    <property type="entry name" value="RING/U-box"/>
    <property type="match status" value="1"/>
</dbReference>
<dbReference type="GO" id="GO:0000209">
    <property type="term" value="P:protein polyubiquitination"/>
    <property type="evidence" value="ECO:0007669"/>
    <property type="project" value="TreeGrafter"/>
</dbReference>
<protein>
    <recommendedName>
        <fullName evidence="7">E3 ubiquitin-protein ligase CHIP</fullName>
        <ecNumber evidence="2">2.3.2.27</ecNumber>
    </recommendedName>
    <alternativeName>
        <fullName evidence="8">RING-type E3 ubiquitin transferase CHIP</fullName>
    </alternativeName>
</protein>
<keyword evidence="6" id="KW-0802">TPR repeat</keyword>
<organism evidence="11 12">
    <name type="scientific">Eimeria brunetti</name>
    <dbReference type="NCBI Taxonomy" id="51314"/>
    <lineage>
        <taxon>Eukaryota</taxon>
        <taxon>Sar</taxon>
        <taxon>Alveolata</taxon>
        <taxon>Apicomplexa</taxon>
        <taxon>Conoidasida</taxon>
        <taxon>Coccidia</taxon>
        <taxon>Eucoccidiorida</taxon>
        <taxon>Eimeriorina</taxon>
        <taxon>Eimeriidae</taxon>
        <taxon>Eimeria</taxon>
    </lineage>
</organism>
<dbReference type="SUPFAM" id="SSF48452">
    <property type="entry name" value="TPR-like"/>
    <property type="match status" value="1"/>
</dbReference>
<dbReference type="AlphaFoldDB" id="U6LFS4"/>
<proteinExistence type="predicted"/>
<dbReference type="InterPro" id="IPR003613">
    <property type="entry name" value="Ubox_domain"/>
</dbReference>
<evidence type="ECO:0000256" key="1">
    <source>
        <dbReference type="ARBA" id="ARBA00000900"/>
    </source>
</evidence>
<comment type="catalytic activity">
    <reaction evidence="1">
        <text>S-ubiquitinyl-[E2 ubiquitin-conjugating enzyme]-L-cysteine + [acceptor protein]-L-lysine = [E2 ubiquitin-conjugating enzyme]-L-cysteine + N(6)-ubiquitinyl-[acceptor protein]-L-lysine.</text>
        <dbReference type="EC" id="2.3.2.27"/>
    </reaction>
</comment>
<dbReference type="GO" id="GO:0051087">
    <property type="term" value="F:protein-folding chaperone binding"/>
    <property type="evidence" value="ECO:0007669"/>
    <property type="project" value="TreeGrafter"/>
</dbReference>
<feature type="compositionally biased region" description="Polar residues" evidence="9">
    <location>
        <begin position="65"/>
        <end position="114"/>
    </location>
</feature>
<dbReference type="InterPro" id="IPR019734">
    <property type="entry name" value="TPR_rpt"/>
</dbReference>
<dbReference type="VEuPathDB" id="ToxoDB:EBH_0024980"/>
<feature type="domain" description="U-box" evidence="10">
    <location>
        <begin position="297"/>
        <end position="369"/>
    </location>
</feature>
<dbReference type="GO" id="GO:0045862">
    <property type="term" value="P:positive regulation of proteolysis"/>
    <property type="evidence" value="ECO:0007669"/>
    <property type="project" value="TreeGrafter"/>
</dbReference>
<dbReference type="Proteomes" id="UP000030750">
    <property type="component" value="Unassembled WGS sequence"/>
</dbReference>
<evidence type="ECO:0000256" key="8">
    <source>
        <dbReference type="ARBA" id="ARBA00044543"/>
    </source>
</evidence>
<evidence type="ECO:0000313" key="11">
    <source>
        <dbReference type="EMBL" id="CDJ49252.1"/>
    </source>
</evidence>
<accession>U6LFS4</accession>
<dbReference type="GO" id="GO:0061630">
    <property type="term" value="F:ubiquitin protein ligase activity"/>
    <property type="evidence" value="ECO:0007669"/>
    <property type="project" value="UniProtKB-EC"/>
</dbReference>
<sequence>MESFFQAALNSVLEAAGGGSRSSRTSGASSSASNSGPARPNIRSSTSGGVSGRSSGNASGSSGSTERVTTTPTSSGNQRAAQGSRSERASGTQPQRVDAGQSGQANKAGSSNTVPAAGESGSSNSNSAKGVSAPGNSHGPVKHSQVRDREAADKLKDLGNESFRRGMYGLAAEYYSKAIAVDSTVASYFTNRALCHKREKRYLEALEDAEAALALEETNVKGLYIKGDALVQLAKKLRNALWRKQRSVDRKDLETFLKECIEAAAQQGRLPREEVSGRLAQLEHLVAEAEATDAPFEIPDFLTCKISMGLMDEPVVTPSGITYEHKLLLEHLNRNGPTDPLTREPCDPKRLVPNYAVKEATAWFLERQV</sequence>
<dbReference type="Gene3D" id="3.30.40.10">
    <property type="entry name" value="Zinc/RING finger domain, C3HC4 (zinc finger)"/>
    <property type="match status" value="1"/>
</dbReference>
<reference evidence="11" key="2">
    <citation type="submission" date="2013-10" db="EMBL/GenBank/DDBJ databases">
        <authorList>
            <person name="Aslett M."/>
        </authorList>
    </citation>
    <scope>NUCLEOTIDE SEQUENCE [LARGE SCALE GENOMIC DNA]</scope>
    <source>
        <strain evidence="11">Houghton</strain>
    </source>
</reference>
<evidence type="ECO:0000256" key="9">
    <source>
        <dbReference type="SAM" id="MobiDB-lite"/>
    </source>
</evidence>
<dbReference type="EC" id="2.3.2.27" evidence="2"/>
<evidence type="ECO:0000256" key="5">
    <source>
        <dbReference type="ARBA" id="ARBA00022786"/>
    </source>
</evidence>
<evidence type="ECO:0000256" key="2">
    <source>
        <dbReference type="ARBA" id="ARBA00012483"/>
    </source>
</evidence>
<dbReference type="GO" id="GO:0005737">
    <property type="term" value="C:cytoplasm"/>
    <property type="evidence" value="ECO:0007669"/>
    <property type="project" value="TreeGrafter"/>
</dbReference>
<dbReference type="OrthoDB" id="273087at2759"/>
<evidence type="ECO:0000313" key="12">
    <source>
        <dbReference type="Proteomes" id="UP000030750"/>
    </source>
</evidence>
<feature type="region of interest" description="Disordered" evidence="9">
    <location>
        <begin position="15"/>
        <end position="150"/>
    </location>
</feature>
<dbReference type="InterPro" id="IPR013083">
    <property type="entry name" value="Znf_RING/FYVE/PHD"/>
</dbReference>
<evidence type="ECO:0000256" key="7">
    <source>
        <dbReference type="ARBA" id="ARBA00044534"/>
    </source>
</evidence>
<keyword evidence="4" id="KW-0677">Repeat</keyword>
<dbReference type="GO" id="GO:0071218">
    <property type="term" value="P:cellular response to misfolded protein"/>
    <property type="evidence" value="ECO:0007669"/>
    <property type="project" value="TreeGrafter"/>
</dbReference>
<dbReference type="SMART" id="SM00504">
    <property type="entry name" value="Ubox"/>
    <property type="match status" value="1"/>
</dbReference>
<dbReference type="Pfam" id="PF04564">
    <property type="entry name" value="U-box"/>
    <property type="match status" value="1"/>
</dbReference>
<dbReference type="GO" id="GO:0043161">
    <property type="term" value="P:proteasome-mediated ubiquitin-dependent protein catabolic process"/>
    <property type="evidence" value="ECO:0007669"/>
    <property type="project" value="TreeGrafter"/>
</dbReference>
<dbReference type="PANTHER" id="PTHR46803:SF2">
    <property type="entry name" value="E3 UBIQUITIN-PROTEIN LIGASE CHIP"/>
    <property type="match status" value="1"/>
</dbReference>
<dbReference type="Gene3D" id="1.25.40.10">
    <property type="entry name" value="Tetratricopeptide repeat domain"/>
    <property type="match status" value="1"/>
</dbReference>
<dbReference type="SMART" id="SM00028">
    <property type="entry name" value="TPR"/>
    <property type="match status" value="2"/>
</dbReference>
<keyword evidence="12" id="KW-1185">Reference proteome</keyword>